<proteinExistence type="predicted"/>
<dbReference type="Proteomes" id="UP000030232">
    <property type="component" value="Segment"/>
</dbReference>
<sequence>MKKVRITLRGGGALEWTPKNKTRNVIGLWNWMNRTQNSSAILNFEEGGVRISEIAAMEYIEEPEQVEPHGTDEQYQVIKGIVYATGEESIKEINSFERIDVYPNLSSLVKELKILSAKDLTGNKYVFAEITCRVPLDEFERFEEGKRVFANRRDIVSAPVNFELSYKLLERYVDRYEYAIKENTDSYITVNSGLLASGDSRLVYALVPVVLPLMAENGSVMVPCYHVTPTESEDS</sequence>
<dbReference type="KEGG" id="vg:26797833"/>
<dbReference type="GeneID" id="26797833"/>
<dbReference type="OrthoDB" id="30376at10239"/>
<evidence type="ECO:0000313" key="2">
    <source>
        <dbReference type="Proteomes" id="UP000030232"/>
    </source>
</evidence>
<protein>
    <submittedName>
        <fullName evidence="1">Uncharacterized protein</fullName>
    </submittedName>
</protein>
<name>A0A0A0PIS6_9CAUD</name>
<dbReference type="EMBL" id="KJ010547">
    <property type="protein sequence ID" value="AHJ87449.1"/>
    <property type="molecule type" value="Genomic_DNA"/>
</dbReference>
<evidence type="ECO:0000313" key="1">
    <source>
        <dbReference type="EMBL" id="AHJ87449.1"/>
    </source>
</evidence>
<organism evidence="1 2">
    <name type="scientific">Bacillus phage Bp8p-C</name>
    <dbReference type="NCBI Taxonomy" id="1445810"/>
    <lineage>
        <taxon>Viruses</taxon>
        <taxon>Duplodnaviria</taxon>
        <taxon>Heunggongvirae</taxon>
        <taxon>Uroviricota</taxon>
        <taxon>Caudoviricetes</taxon>
        <taxon>Herelleviridae</taxon>
        <taxon>Bastillevirinae</taxon>
        <taxon>Agatevirus</taxon>
        <taxon>Agatevirus Bp8pC</taxon>
    </lineage>
</organism>
<gene>
    <name evidence="1" type="ORF">Bp8pC_018</name>
</gene>
<keyword evidence="2" id="KW-1185">Reference proteome</keyword>
<reference evidence="1 2" key="1">
    <citation type="journal article" date="2015" name="Appl. Environ. Microbiol.">
        <title>Effects of actin-like proteins encoded by two Bacillus pumilus phages on unstable lysogeny, revealed by genomic analysis.</title>
        <authorList>
            <person name="Yuan Y."/>
            <person name="Peng Q."/>
            <person name="Wu D."/>
            <person name="Kou Z."/>
            <person name="Wu Y."/>
            <person name="Liu P."/>
            <person name="Gao M."/>
        </authorList>
    </citation>
    <scope>NUCLEOTIDE SEQUENCE [LARGE SCALE GENOMIC DNA]</scope>
</reference>
<dbReference type="RefSeq" id="YP_009226926.1">
    <property type="nucleotide sequence ID" value="NC_029121.1"/>
</dbReference>
<accession>A0A0A0PIS6</accession>